<dbReference type="Proteomes" id="UP000324973">
    <property type="component" value="Unassembled WGS sequence"/>
</dbReference>
<proteinExistence type="predicted"/>
<evidence type="ECO:0000256" key="1">
    <source>
        <dbReference type="ARBA" id="ARBA00004651"/>
    </source>
</evidence>
<dbReference type="NCBIfam" id="TIGR00765">
    <property type="entry name" value="yihY_not_rbn"/>
    <property type="match status" value="1"/>
</dbReference>
<dbReference type="PANTHER" id="PTHR30213:SF1">
    <property type="entry name" value="INNER MEMBRANE PROTEIN YHJD"/>
    <property type="match status" value="1"/>
</dbReference>
<dbReference type="Pfam" id="PF03631">
    <property type="entry name" value="Virul_fac_BrkB"/>
    <property type="match status" value="1"/>
</dbReference>
<dbReference type="AlphaFoldDB" id="A0A5D4XV77"/>
<evidence type="ECO:0000256" key="3">
    <source>
        <dbReference type="ARBA" id="ARBA00022692"/>
    </source>
</evidence>
<sequence>MRLSPTLRARLDRLQRTLPAQLVQRFIEIDLLTHAASLSFFALLSLAPLLVLLLWLTASLYPSAQAELMEQLGVLAGRGAQEVAATVLRNAEDQPDVGSLAGLWSTLLLFVGATAVFARLQNTLNVVFLTDARRLGGFKAWLRKRVFSFGVVFALGFLLVVSAALTTALEVLFAGSPTLPVLGNLAALGIYSLAFALMYHYLPDRRVRWRQALLGGVITSLLFVLGRWAIGLYIARAAPGSAYGSMGTLVILLVWMYYAAMVFFTGALITALIDERVSRRAREARAAARAAERPDPG</sequence>
<keyword evidence="2" id="KW-1003">Cell membrane</keyword>
<accession>A0A5D4XV77</accession>
<evidence type="ECO:0000256" key="6">
    <source>
        <dbReference type="SAM" id="Phobius"/>
    </source>
</evidence>
<organism evidence="7 8">
    <name type="scientific">Luteimonas viscosa</name>
    <dbReference type="NCBI Taxonomy" id="1132694"/>
    <lineage>
        <taxon>Bacteria</taxon>
        <taxon>Pseudomonadati</taxon>
        <taxon>Pseudomonadota</taxon>
        <taxon>Gammaproteobacteria</taxon>
        <taxon>Lysobacterales</taxon>
        <taxon>Lysobacteraceae</taxon>
        <taxon>Luteimonas</taxon>
    </lineage>
</organism>
<protein>
    <submittedName>
        <fullName evidence="7">YihY/virulence factor BrkB family protein</fullName>
    </submittedName>
</protein>
<evidence type="ECO:0000313" key="7">
    <source>
        <dbReference type="EMBL" id="TYT26730.1"/>
    </source>
</evidence>
<dbReference type="GO" id="GO:0005886">
    <property type="term" value="C:plasma membrane"/>
    <property type="evidence" value="ECO:0007669"/>
    <property type="project" value="UniProtKB-SubCell"/>
</dbReference>
<evidence type="ECO:0000256" key="4">
    <source>
        <dbReference type="ARBA" id="ARBA00022989"/>
    </source>
</evidence>
<feature type="transmembrane region" description="Helical" evidence="6">
    <location>
        <begin position="213"/>
        <end position="235"/>
    </location>
</feature>
<keyword evidence="4 6" id="KW-1133">Transmembrane helix</keyword>
<dbReference type="EMBL" id="VTFT01000001">
    <property type="protein sequence ID" value="TYT26730.1"/>
    <property type="molecule type" value="Genomic_DNA"/>
</dbReference>
<comment type="subcellular location">
    <subcellularLocation>
        <location evidence="1">Cell membrane</location>
        <topology evidence="1">Multi-pass membrane protein</topology>
    </subcellularLocation>
</comment>
<evidence type="ECO:0000256" key="5">
    <source>
        <dbReference type="ARBA" id="ARBA00023136"/>
    </source>
</evidence>
<feature type="transmembrane region" description="Helical" evidence="6">
    <location>
        <begin position="31"/>
        <end position="56"/>
    </location>
</feature>
<feature type="transmembrane region" description="Helical" evidence="6">
    <location>
        <begin position="181"/>
        <end position="201"/>
    </location>
</feature>
<dbReference type="PANTHER" id="PTHR30213">
    <property type="entry name" value="INNER MEMBRANE PROTEIN YHJD"/>
    <property type="match status" value="1"/>
</dbReference>
<reference evidence="7 8" key="1">
    <citation type="submission" date="2019-08" db="EMBL/GenBank/DDBJ databases">
        <title>Luteimonas viscosus sp. nov., isolated from soil of a sunflower field.</title>
        <authorList>
            <person name="Jianli Z."/>
            <person name="Ying Z."/>
        </authorList>
    </citation>
    <scope>NUCLEOTIDE SEQUENCE [LARGE SCALE GENOMIC DNA]</scope>
    <source>
        <strain evidence="7 8">XBU10</strain>
    </source>
</reference>
<comment type="caution">
    <text evidence="7">The sequence shown here is derived from an EMBL/GenBank/DDBJ whole genome shotgun (WGS) entry which is preliminary data.</text>
</comment>
<keyword evidence="8" id="KW-1185">Reference proteome</keyword>
<evidence type="ECO:0000313" key="8">
    <source>
        <dbReference type="Proteomes" id="UP000324973"/>
    </source>
</evidence>
<dbReference type="OrthoDB" id="9797028at2"/>
<feature type="transmembrane region" description="Helical" evidence="6">
    <location>
        <begin position="97"/>
        <end position="118"/>
    </location>
</feature>
<dbReference type="PIRSF" id="PIRSF035875">
    <property type="entry name" value="RNase_BN"/>
    <property type="match status" value="1"/>
</dbReference>
<feature type="transmembrane region" description="Helical" evidence="6">
    <location>
        <begin position="255"/>
        <end position="273"/>
    </location>
</feature>
<keyword evidence="5 6" id="KW-0472">Membrane</keyword>
<dbReference type="InterPro" id="IPR017039">
    <property type="entry name" value="Virul_fac_BrkB"/>
</dbReference>
<keyword evidence="3 6" id="KW-0812">Transmembrane</keyword>
<gene>
    <name evidence="7" type="ORF">FZO89_10925</name>
</gene>
<feature type="transmembrane region" description="Helical" evidence="6">
    <location>
        <begin position="146"/>
        <end position="169"/>
    </location>
</feature>
<evidence type="ECO:0000256" key="2">
    <source>
        <dbReference type="ARBA" id="ARBA00022475"/>
    </source>
</evidence>
<name>A0A5D4XV77_9GAMM</name>